<dbReference type="PANTHER" id="PTHR11669">
    <property type="entry name" value="REPLICATION FACTOR C / DNA POLYMERASE III GAMMA-TAU SUBUNIT"/>
    <property type="match status" value="1"/>
</dbReference>
<dbReference type="CDD" id="cd00009">
    <property type="entry name" value="AAA"/>
    <property type="match status" value="1"/>
</dbReference>
<accession>A0A7Y2H1J8</accession>
<dbReference type="InterPro" id="IPR027417">
    <property type="entry name" value="P-loop_NTPase"/>
</dbReference>
<dbReference type="FunFam" id="1.10.8.60:FF:000013">
    <property type="entry name" value="DNA polymerase III subunit gamma/tau"/>
    <property type="match status" value="1"/>
</dbReference>
<dbReference type="Gene3D" id="1.10.8.60">
    <property type="match status" value="1"/>
</dbReference>
<dbReference type="GO" id="GO:0005524">
    <property type="term" value="F:ATP binding"/>
    <property type="evidence" value="ECO:0007669"/>
    <property type="project" value="UniProtKB-KW"/>
</dbReference>
<dbReference type="InterPro" id="IPR022754">
    <property type="entry name" value="DNA_pol_III_gamma-3"/>
</dbReference>
<dbReference type="GO" id="GO:0009360">
    <property type="term" value="C:DNA polymerase III complex"/>
    <property type="evidence" value="ECO:0007669"/>
    <property type="project" value="InterPro"/>
</dbReference>
<evidence type="ECO:0000313" key="15">
    <source>
        <dbReference type="Proteomes" id="UP000547674"/>
    </source>
</evidence>
<reference evidence="14 15" key="1">
    <citation type="submission" date="2020-03" db="EMBL/GenBank/DDBJ databases">
        <title>Metabolic flexibility allows generalist bacteria to become dominant in a frequently disturbed ecosystem.</title>
        <authorList>
            <person name="Chen Y.-J."/>
            <person name="Leung P.M."/>
            <person name="Bay S.K."/>
            <person name="Hugenholtz P."/>
            <person name="Kessler A.J."/>
            <person name="Shelley G."/>
            <person name="Waite D.W."/>
            <person name="Cook P.L."/>
            <person name="Greening C."/>
        </authorList>
    </citation>
    <scope>NUCLEOTIDE SEQUENCE [LARGE SCALE GENOMIC DNA]</scope>
    <source>
        <strain evidence="14">SS_bin_28</strain>
    </source>
</reference>
<evidence type="ECO:0000256" key="11">
    <source>
        <dbReference type="RuleBase" id="RU364063"/>
    </source>
</evidence>
<dbReference type="Gene3D" id="1.20.272.10">
    <property type="match status" value="1"/>
</dbReference>
<keyword evidence="8 11" id="KW-0067">ATP-binding</keyword>
<keyword evidence="4 11" id="KW-0235">DNA replication</keyword>
<dbReference type="InterPro" id="IPR008921">
    <property type="entry name" value="DNA_pol3_clamp-load_cplx_C"/>
</dbReference>
<evidence type="ECO:0000259" key="13">
    <source>
        <dbReference type="SMART" id="SM00382"/>
    </source>
</evidence>
<evidence type="ECO:0000256" key="3">
    <source>
        <dbReference type="ARBA" id="ARBA00022695"/>
    </source>
</evidence>
<keyword evidence="3 11" id="KW-0548">Nucleotidyltransferase</keyword>
<evidence type="ECO:0000256" key="5">
    <source>
        <dbReference type="ARBA" id="ARBA00022723"/>
    </source>
</evidence>
<dbReference type="Pfam" id="PF22608">
    <property type="entry name" value="DNAX_ATPase_lid"/>
    <property type="match status" value="1"/>
</dbReference>
<dbReference type="SUPFAM" id="SSF52540">
    <property type="entry name" value="P-loop containing nucleoside triphosphate hydrolases"/>
    <property type="match status" value="1"/>
</dbReference>
<evidence type="ECO:0000313" key="14">
    <source>
        <dbReference type="EMBL" id="NNF05722.1"/>
    </source>
</evidence>
<dbReference type="GO" id="GO:0003677">
    <property type="term" value="F:DNA binding"/>
    <property type="evidence" value="ECO:0007669"/>
    <property type="project" value="InterPro"/>
</dbReference>
<keyword evidence="9 11" id="KW-0239">DNA-directed DNA polymerase</keyword>
<gene>
    <name evidence="11 14" type="primary">dnaX</name>
    <name evidence="14" type="ORF">HKN21_03080</name>
</gene>
<dbReference type="InterPro" id="IPR001270">
    <property type="entry name" value="ClpA/B"/>
</dbReference>
<dbReference type="InterPro" id="IPR045085">
    <property type="entry name" value="HLD_clamp_pol_III_gamma_tau"/>
</dbReference>
<sequence>MSYLVLARKYRPQLFEDVVGQAHVTRTLANAIEAERVAHAYLFCGPRGVGKTTAARILAKALNCAKGPSATPCNKCERCTEITDGRSFDVLEIDGASNRGIDEVRELRENTRYAAASGGYKVYIIDEVHMLTKEAFNALLKTLEEPPSHVIFVLATTDPFKLPATILSRVQRFDFARIATRDIAGHLKKLMKKEKIKADDDALALVARRAQGGLRDALSLMDQILSASEGKLDRPAVENLLGLVGEEFLFSLVDAIADQDAARTLSLLHETYTQGADLEEVAKGLTAHLRDLFILSVGSDLGDLVDASDTSLERYQEQTAKFNPETLSRLLDYAATASATLRRSENPRLTLELALADMARLSGLMPMSEIVERVLALEERLGGVPEASDSVAAKASPAKAKAAPAPKKAVTAPSAQPVRKKKDLELETPEPVVDRAPPKSVPVSAAQASSESSEAAPAGGAQKLTGTLWDACLESLKTKNIRLWGTLHGVKALIDEDSDSFQVKIGERQNALQREAFSDPKTVTLLESTLKEVGAPNPKVMLGDIQEGAVDPETKSPEDERGMGEVMKDEPIIQKVIDMFKGDVLP</sequence>
<dbReference type="AlphaFoldDB" id="A0A7Y2H1J8"/>
<dbReference type="EC" id="2.7.7.7" evidence="11"/>
<dbReference type="Gene3D" id="3.40.50.300">
    <property type="entry name" value="P-loop containing nucleotide triphosphate hydrolases"/>
    <property type="match status" value="1"/>
</dbReference>
<evidence type="ECO:0000256" key="10">
    <source>
        <dbReference type="ARBA" id="ARBA00049244"/>
    </source>
</evidence>
<dbReference type="SUPFAM" id="SSF48019">
    <property type="entry name" value="post-AAA+ oligomerization domain-like"/>
    <property type="match status" value="1"/>
</dbReference>
<evidence type="ECO:0000256" key="1">
    <source>
        <dbReference type="ARBA" id="ARBA00006360"/>
    </source>
</evidence>
<dbReference type="Pfam" id="PF12169">
    <property type="entry name" value="DNA_pol3_gamma3"/>
    <property type="match status" value="1"/>
</dbReference>
<organism evidence="14 15">
    <name type="scientific">Eiseniibacteriota bacterium</name>
    <dbReference type="NCBI Taxonomy" id="2212470"/>
    <lineage>
        <taxon>Bacteria</taxon>
        <taxon>Candidatus Eiseniibacteriota</taxon>
    </lineage>
</organism>
<keyword evidence="2 11" id="KW-0808">Transferase</keyword>
<comment type="similarity">
    <text evidence="1 11">Belongs to the DnaX/STICHEL family.</text>
</comment>
<evidence type="ECO:0000256" key="9">
    <source>
        <dbReference type="ARBA" id="ARBA00022932"/>
    </source>
</evidence>
<dbReference type="NCBIfam" id="NF004046">
    <property type="entry name" value="PRK05563.1"/>
    <property type="match status" value="1"/>
</dbReference>
<evidence type="ECO:0000256" key="8">
    <source>
        <dbReference type="ARBA" id="ARBA00022840"/>
    </source>
</evidence>
<dbReference type="GO" id="GO:0006261">
    <property type="term" value="P:DNA-templated DNA replication"/>
    <property type="evidence" value="ECO:0007669"/>
    <property type="project" value="TreeGrafter"/>
</dbReference>
<dbReference type="GO" id="GO:0046872">
    <property type="term" value="F:metal ion binding"/>
    <property type="evidence" value="ECO:0007669"/>
    <property type="project" value="UniProtKB-KW"/>
</dbReference>
<evidence type="ECO:0000256" key="4">
    <source>
        <dbReference type="ARBA" id="ARBA00022705"/>
    </source>
</evidence>
<evidence type="ECO:0000256" key="6">
    <source>
        <dbReference type="ARBA" id="ARBA00022741"/>
    </source>
</evidence>
<dbReference type="GO" id="GO:0003887">
    <property type="term" value="F:DNA-directed DNA polymerase activity"/>
    <property type="evidence" value="ECO:0007669"/>
    <property type="project" value="UniProtKB-KW"/>
</dbReference>
<feature type="region of interest" description="Disordered" evidence="12">
    <location>
        <begin position="387"/>
        <end position="460"/>
    </location>
</feature>
<comment type="function">
    <text evidence="11">DNA polymerase III is a complex, multichain enzyme responsible for most of the replicative synthesis in bacteria. This DNA polymerase also exhibits 3' to 5' exonuclease activity.</text>
</comment>
<name>A0A7Y2H1J8_UNCEI</name>
<keyword evidence="6 11" id="KW-0547">Nucleotide-binding</keyword>
<comment type="catalytic activity">
    <reaction evidence="10 11">
        <text>DNA(n) + a 2'-deoxyribonucleoside 5'-triphosphate = DNA(n+1) + diphosphate</text>
        <dbReference type="Rhea" id="RHEA:22508"/>
        <dbReference type="Rhea" id="RHEA-COMP:17339"/>
        <dbReference type="Rhea" id="RHEA-COMP:17340"/>
        <dbReference type="ChEBI" id="CHEBI:33019"/>
        <dbReference type="ChEBI" id="CHEBI:61560"/>
        <dbReference type="ChEBI" id="CHEBI:173112"/>
        <dbReference type="EC" id="2.7.7.7"/>
    </reaction>
</comment>
<feature type="compositionally biased region" description="Low complexity" evidence="12">
    <location>
        <begin position="387"/>
        <end position="415"/>
    </location>
</feature>
<dbReference type="InterPro" id="IPR050238">
    <property type="entry name" value="DNA_Rep/Repair_Clamp_Loader"/>
</dbReference>
<proteinExistence type="inferred from homology"/>
<dbReference type="Proteomes" id="UP000547674">
    <property type="component" value="Unassembled WGS sequence"/>
</dbReference>
<feature type="compositionally biased region" description="Low complexity" evidence="12">
    <location>
        <begin position="441"/>
        <end position="460"/>
    </location>
</feature>
<keyword evidence="7" id="KW-0862">Zinc</keyword>
<feature type="domain" description="AAA+ ATPase" evidence="13">
    <location>
        <begin position="37"/>
        <end position="177"/>
    </location>
</feature>
<dbReference type="InterPro" id="IPR012763">
    <property type="entry name" value="DNA_pol_III_sug/sutau_N"/>
</dbReference>
<dbReference type="NCBIfam" id="TIGR02397">
    <property type="entry name" value="dnaX_nterm"/>
    <property type="match status" value="1"/>
</dbReference>
<keyword evidence="5" id="KW-0479">Metal-binding</keyword>
<dbReference type="PANTHER" id="PTHR11669:SF0">
    <property type="entry name" value="PROTEIN STICHEL-LIKE 2"/>
    <property type="match status" value="1"/>
</dbReference>
<evidence type="ECO:0000256" key="2">
    <source>
        <dbReference type="ARBA" id="ARBA00022679"/>
    </source>
</evidence>
<dbReference type="FunFam" id="3.40.50.300:FF:000014">
    <property type="entry name" value="DNA polymerase III subunit gamma/tau"/>
    <property type="match status" value="1"/>
</dbReference>
<evidence type="ECO:0000256" key="12">
    <source>
        <dbReference type="SAM" id="MobiDB-lite"/>
    </source>
</evidence>
<comment type="subunit">
    <text evidence="11">DNA polymerase III contains a core (composed of alpha, epsilon and theta chains) that associates with a tau subunit. This core dimerizes to form the POLIII' complex. PolIII' associates with the gamma complex (composed of gamma, delta, delta', psi and chi chains) and with the beta chain to form the complete DNA polymerase III complex.</text>
</comment>
<dbReference type="EMBL" id="JABDJR010000114">
    <property type="protein sequence ID" value="NNF05722.1"/>
    <property type="molecule type" value="Genomic_DNA"/>
</dbReference>
<dbReference type="CDD" id="cd18137">
    <property type="entry name" value="HLD_clamp_pol_III_gamma_tau"/>
    <property type="match status" value="1"/>
</dbReference>
<dbReference type="Pfam" id="PF13177">
    <property type="entry name" value="DNA_pol3_delta2"/>
    <property type="match status" value="1"/>
</dbReference>
<dbReference type="InterPro" id="IPR003593">
    <property type="entry name" value="AAA+_ATPase"/>
</dbReference>
<evidence type="ECO:0000256" key="7">
    <source>
        <dbReference type="ARBA" id="ARBA00022833"/>
    </source>
</evidence>
<protein>
    <recommendedName>
        <fullName evidence="11">DNA polymerase III subunit gamma/tau</fullName>
        <ecNumber evidence="11">2.7.7.7</ecNumber>
    </recommendedName>
</protein>
<dbReference type="SMART" id="SM00382">
    <property type="entry name" value="AAA"/>
    <property type="match status" value="1"/>
</dbReference>
<dbReference type="PRINTS" id="PR00300">
    <property type="entry name" value="CLPPROTEASEA"/>
</dbReference>
<comment type="caution">
    <text evidence="14">The sequence shown here is derived from an EMBL/GenBank/DDBJ whole genome shotgun (WGS) entry which is preliminary data.</text>
</comment>